<organism evidence="2 3">
    <name type="scientific">Fusarium torulosum</name>
    <dbReference type="NCBI Taxonomy" id="33205"/>
    <lineage>
        <taxon>Eukaryota</taxon>
        <taxon>Fungi</taxon>
        <taxon>Dikarya</taxon>
        <taxon>Ascomycota</taxon>
        <taxon>Pezizomycotina</taxon>
        <taxon>Sordariomycetes</taxon>
        <taxon>Hypocreomycetidae</taxon>
        <taxon>Hypocreales</taxon>
        <taxon>Nectriaceae</taxon>
        <taxon>Fusarium</taxon>
    </lineage>
</organism>
<protein>
    <recommendedName>
        <fullName evidence="1">DUF7924 domain-containing protein</fullName>
    </recommendedName>
</protein>
<name>A0AAE8M470_9HYPO</name>
<reference evidence="2" key="1">
    <citation type="submission" date="2018-03" db="EMBL/GenBank/DDBJ databases">
        <authorList>
            <person name="Guldener U."/>
        </authorList>
    </citation>
    <scope>NUCLEOTIDE SEQUENCE</scope>
</reference>
<dbReference type="Pfam" id="PF25545">
    <property type="entry name" value="DUF7924"/>
    <property type="match status" value="1"/>
</dbReference>
<dbReference type="EMBL" id="ONZP01000106">
    <property type="protein sequence ID" value="SPJ73825.1"/>
    <property type="molecule type" value="Genomic_DNA"/>
</dbReference>
<accession>A0AAE8M470</accession>
<feature type="domain" description="DUF7924" evidence="1">
    <location>
        <begin position="111"/>
        <end position="283"/>
    </location>
</feature>
<dbReference type="Proteomes" id="UP001187734">
    <property type="component" value="Unassembled WGS sequence"/>
</dbReference>
<dbReference type="AlphaFoldDB" id="A0AAE8M470"/>
<evidence type="ECO:0000259" key="1">
    <source>
        <dbReference type="Pfam" id="PF25545"/>
    </source>
</evidence>
<keyword evidence="3" id="KW-1185">Reference proteome</keyword>
<sequence length="305" mass="34791">MCTELFHQPSRIGWYCWTVNVYGIWLVDHLIPPMQIPKVVSSLLNKLQNTKIEIPRCVKKRIPHKNDIHRMWEATSYKDACEYASALFFDDDDHSVRFWGKRAMCTHLMRDSVAPTGKFLPPPTPNIVYGHSKDSLCQTNSPKLPTWLAEAKAATGLYYPFLVIKMQGQETNSDGDSHEAINYCIVTSSICVGMIDKLNESLSEVYNGNVPEQSNDAVSGIVANGGVARAYVTYVWGKDVEYTLKVASFLLEDLEHHLKFYKLVRSIVEWGNGERLRQILSALRLIQLGDPRWYRYPSHDTDVSF</sequence>
<dbReference type="InterPro" id="IPR057684">
    <property type="entry name" value="DUF7924"/>
</dbReference>
<evidence type="ECO:0000313" key="3">
    <source>
        <dbReference type="Proteomes" id="UP001187734"/>
    </source>
</evidence>
<proteinExistence type="predicted"/>
<comment type="caution">
    <text evidence="2">The sequence shown here is derived from an EMBL/GenBank/DDBJ whole genome shotgun (WGS) entry which is preliminary data.</text>
</comment>
<gene>
    <name evidence="2" type="ORF">FTOL_03555</name>
</gene>
<evidence type="ECO:0000313" key="2">
    <source>
        <dbReference type="EMBL" id="SPJ73825.1"/>
    </source>
</evidence>